<comment type="caution">
    <text evidence="1">The sequence shown here is derived from an EMBL/GenBank/DDBJ whole genome shotgun (WGS) entry which is preliminary data.</text>
</comment>
<gene>
    <name evidence="1" type="ORF">PsorP6_000059</name>
</gene>
<organism evidence="1 2">
    <name type="scientific">Peronosclerospora sorghi</name>
    <dbReference type="NCBI Taxonomy" id="230839"/>
    <lineage>
        <taxon>Eukaryota</taxon>
        <taxon>Sar</taxon>
        <taxon>Stramenopiles</taxon>
        <taxon>Oomycota</taxon>
        <taxon>Peronosporomycetes</taxon>
        <taxon>Peronosporales</taxon>
        <taxon>Peronosporaceae</taxon>
        <taxon>Peronosclerospora</taxon>
    </lineage>
</organism>
<dbReference type="Proteomes" id="UP001163321">
    <property type="component" value="Chromosome 1"/>
</dbReference>
<evidence type="ECO:0000313" key="1">
    <source>
        <dbReference type="EMBL" id="KAI9920954.1"/>
    </source>
</evidence>
<reference evidence="1 2" key="1">
    <citation type="journal article" date="2022" name="bioRxiv">
        <title>The genome of the oomycete Peronosclerospora sorghi, a cosmopolitan pathogen of maize and sorghum, is inflated with dispersed pseudogenes.</title>
        <authorList>
            <person name="Fletcher K."/>
            <person name="Martin F."/>
            <person name="Isakeit T."/>
            <person name="Cavanaugh K."/>
            <person name="Magill C."/>
            <person name="Michelmore R."/>
        </authorList>
    </citation>
    <scope>NUCLEOTIDE SEQUENCE [LARGE SCALE GENOMIC DNA]</scope>
    <source>
        <strain evidence="1">P6</strain>
    </source>
</reference>
<sequence>MSEQIASDDAASNVFLETDLGKGRLNIIENKWSQLFAMIAMSSDKKDTSVPINHRGKPATSIY</sequence>
<dbReference type="EMBL" id="CM047580">
    <property type="protein sequence ID" value="KAI9920954.1"/>
    <property type="molecule type" value="Genomic_DNA"/>
</dbReference>
<accession>A0ACC0WQC8</accession>
<protein>
    <submittedName>
        <fullName evidence="1">Uncharacterized protein</fullName>
    </submittedName>
</protein>
<keyword evidence="2" id="KW-1185">Reference proteome</keyword>
<evidence type="ECO:0000313" key="2">
    <source>
        <dbReference type="Proteomes" id="UP001163321"/>
    </source>
</evidence>
<name>A0ACC0WQC8_9STRA</name>
<proteinExistence type="predicted"/>